<dbReference type="Gene3D" id="6.10.340.10">
    <property type="match status" value="1"/>
</dbReference>
<feature type="transmembrane region" description="Helical" evidence="5">
    <location>
        <begin position="206"/>
        <end position="226"/>
    </location>
</feature>
<evidence type="ECO:0000259" key="6">
    <source>
        <dbReference type="PROSITE" id="PS50111"/>
    </source>
</evidence>
<dbReference type="Proteomes" id="UP000294593">
    <property type="component" value="Unassembled WGS sequence"/>
</dbReference>
<dbReference type="InterPro" id="IPR004089">
    <property type="entry name" value="MCPsignal_dom"/>
</dbReference>
<dbReference type="CDD" id="cd19411">
    <property type="entry name" value="MCP2201-like_sensor"/>
    <property type="match status" value="1"/>
</dbReference>
<keyword evidence="5" id="KW-1133">Transmembrane helix</keyword>
<proteinExistence type="inferred from homology"/>
<dbReference type="GO" id="GO:0004888">
    <property type="term" value="F:transmembrane signaling receptor activity"/>
    <property type="evidence" value="ECO:0007669"/>
    <property type="project" value="InterPro"/>
</dbReference>
<dbReference type="InterPro" id="IPR003660">
    <property type="entry name" value="HAMP_dom"/>
</dbReference>
<evidence type="ECO:0000313" key="8">
    <source>
        <dbReference type="EMBL" id="TDP88380.1"/>
    </source>
</evidence>
<dbReference type="Gene3D" id="1.10.287.950">
    <property type="entry name" value="Methyl-accepting chemotaxis protein"/>
    <property type="match status" value="1"/>
</dbReference>
<accession>A0A4R6RP01</accession>
<name>A0A4R6RP01_9BURK</name>
<gene>
    <name evidence="8" type="ORF">EV672_101526</name>
</gene>
<evidence type="ECO:0000313" key="9">
    <source>
        <dbReference type="Proteomes" id="UP000294593"/>
    </source>
</evidence>
<dbReference type="RefSeq" id="WP_166643418.1">
    <property type="nucleotide sequence ID" value="NZ_SNXW01000001.1"/>
</dbReference>
<evidence type="ECO:0000256" key="2">
    <source>
        <dbReference type="ARBA" id="ARBA00022481"/>
    </source>
</evidence>
<keyword evidence="5" id="KW-0812">Transmembrane</keyword>
<dbReference type="PROSITE" id="PS50885">
    <property type="entry name" value="HAMP"/>
    <property type="match status" value="1"/>
</dbReference>
<dbReference type="PROSITE" id="PS50111">
    <property type="entry name" value="CHEMOTAXIS_TRANSDUC_2"/>
    <property type="match status" value="1"/>
</dbReference>
<dbReference type="PANTHER" id="PTHR43531:SF14">
    <property type="entry name" value="METHYL-ACCEPTING CHEMOTAXIS PROTEIN I-RELATED"/>
    <property type="match status" value="1"/>
</dbReference>
<organism evidence="8 9">
    <name type="scientific">Aquabacterium commune</name>
    <dbReference type="NCBI Taxonomy" id="70586"/>
    <lineage>
        <taxon>Bacteria</taxon>
        <taxon>Pseudomonadati</taxon>
        <taxon>Pseudomonadota</taxon>
        <taxon>Betaproteobacteria</taxon>
        <taxon>Burkholderiales</taxon>
        <taxon>Aquabacterium</taxon>
    </lineage>
</organism>
<protein>
    <submittedName>
        <fullName evidence="8">Methyl-accepting chemotaxis protein</fullName>
    </submittedName>
</protein>
<dbReference type="InterPro" id="IPR004090">
    <property type="entry name" value="Chemotax_Me-accpt_rcpt"/>
</dbReference>
<dbReference type="CDD" id="cd11386">
    <property type="entry name" value="MCP_signal"/>
    <property type="match status" value="1"/>
</dbReference>
<keyword evidence="4" id="KW-0807">Transducer</keyword>
<dbReference type="GO" id="GO:0006935">
    <property type="term" value="P:chemotaxis"/>
    <property type="evidence" value="ECO:0007669"/>
    <property type="project" value="InterPro"/>
</dbReference>
<dbReference type="InterPro" id="IPR047347">
    <property type="entry name" value="YvaQ-like_sensor"/>
</dbReference>
<comment type="similarity">
    <text evidence="3">Belongs to the methyl-accepting chemotaxis (MCP) protein family.</text>
</comment>
<dbReference type="GO" id="GO:0005886">
    <property type="term" value="C:plasma membrane"/>
    <property type="evidence" value="ECO:0007669"/>
    <property type="project" value="TreeGrafter"/>
</dbReference>
<evidence type="ECO:0000256" key="3">
    <source>
        <dbReference type="ARBA" id="ARBA00029447"/>
    </source>
</evidence>
<dbReference type="AlphaFoldDB" id="A0A4R6RP01"/>
<evidence type="ECO:0000259" key="7">
    <source>
        <dbReference type="PROSITE" id="PS50885"/>
    </source>
</evidence>
<keyword evidence="2" id="KW-0488">Methylation</keyword>
<reference evidence="8 9" key="1">
    <citation type="submission" date="2019-03" db="EMBL/GenBank/DDBJ databases">
        <title>Genomic Encyclopedia of Type Strains, Phase IV (KMG-IV): sequencing the most valuable type-strain genomes for metagenomic binning, comparative biology and taxonomic classification.</title>
        <authorList>
            <person name="Goeker M."/>
        </authorList>
    </citation>
    <scope>NUCLEOTIDE SEQUENCE [LARGE SCALE GENOMIC DNA]</scope>
    <source>
        <strain evidence="8 9">DSM 11901</strain>
    </source>
</reference>
<evidence type="ECO:0000256" key="1">
    <source>
        <dbReference type="ARBA" id="ARBA00004370"/>
    </source>
</evidence>
<evidence type="ECO:0000256" key="5">
    <source>
        <dbReference type="SAM" id="Phobius"/>
    </source>
</evidence>
<evidence type="ECO:0000256" key="4">
    <source>
        <dbReference type="PROSITE-ProRule" id="PRU00284"/>
    </source>
</evidence>
<dbReference type="FunFam" id="1.10.287.950:FF:000001">
    <property type="entry name" value="Methyl-accepting chemotaxis sensory transducer"/>
    <property type="match status" value="1"/>
</dbReference>
<feature type="domain" description="HAMP" evidence="7">
    <location>
        <begin position="228"/>
        <end position="280"/>
    </location>
</feature>
<dbReference type="Pfam" id="PF00015">
    <property type="entry name" value="MCPsignal"/>
    <property type="match status" value="1"/>
</dbReference>
<keyword evidence="9" id="KW-1185">Reference proteome</keyword>
<dbReference type="PRINTS" id="PR00260">
    <property type="entry name" value="CHEMTRNSDUCR"/>
</dbReference>
<dbReference type="CDD" id="cd06225">
    <property type="entry name" value="HAMP"/>
    <property type="match status" value="1"/>
</dbReference>
<dbReference type="SMART" id="SM00283">
    <property type="entry name" value="MA"/>
    <property type="match status" value="1"/>
</dbReference>
<dbReference type="SMART" id="SM00304">
    <property type="entry name" value="HAMP"/>
    <property type="match status" value="1"/>
</dbReference>
<sequence length="533" mass="56778">MIVTAKRSLDFVDKHMLNIRNIRIGQRLTMGFGLVIALMVLLAGLALTRIQGLSQETTEIVGSTYPQTVTANRMKANLNEISRSMLSVLVMSDEEQIKGELVNIAKYEKLNVELATGVEKALTGEADKELLANLGKYRERSNKAQKAFVELVQGGQKDEALTKFLFSVRSMHTKYFEALEQLNTRQHALMEATGARSAETARNTTLFIVALAGAIVAVSVGVAFFATRSITRPLNRAVKIAEQVAAGDLSARIVSESEDETGQLMRALDEMNRGLQRIVGDVRQGTVAIASASSQIASGNSDLSVRTEEQASSLAQTSSAMNELTRIVRQNAENASQANQLASAASNIATEGGQVVAQVVDTMGAIDASSRKIVDIISVIDGIAFQTNILALNAAVEAARAGEQGRGFAVVAGEVRTLAQRSATAAKEIKTLINESVEKVEQGSKLVSSAGGTMDNVVASVQRVTDIIGEITAASRSQSEGIEEVTRSIHKMDGVTQQNAALVEQAAAAAESMQNQAHSLAEVVSVFKLETTA</sequence>
<feature type="transmembrane region" description="Helical" evidence="5">
    <location>
        <begin position="28"/>
        <end position="47"/>
    </location>
</feature>
<feature type="domain" description="Methyl-accepting transducer" evidence="6">
    <location>
        <begin position="285"/>
        <end position="514"/>
    </location>
</feature>
<dbReference type="InterPro" id="IPR051310">
    <property type="entry name" value="MCP_chemotaxis"/>
</dbReference>
<keyword evidence="5" id="KW-0472">Membrane</keyword>
<dbReference type="EMBL" id="SNXW01000001">
    <property type="protein sequence ID" value="TDP88380.1"/>
    <property type="molecule type" value="Genomic_DNA"/>
</dbReference>
<dbReference type="InterPro" id="IPR024478">
    <property type="entry name" value="HlyB_4HB_MCP"/>
</dbReference>
<dbReference type="PANTHER" id="PTHR43531">
    <property type="entry name" value="PROTEIN ICFG"/>
    <property type="match status" value="1"/>
</dbReference>
<comment type="subcellular location">
    <subcellularLocation>
        <location evidence="1">Membrane</location>
    </subcellularLocation>
</comment>
<dbReference type="GO" id="GO:0007165">
    <property type="term" value="P:signal transduction"/>
    <property type="evidence" value="ECO:0007669"/>
    <property type="project" value="UniProtKB-KW"/>
</dbReference>
<dbReference type="Pfam" id="PF00672">
    <property type="entry name" value="HAMP"/>
    <property type="match status" value="1"/>
</dbReference>
<comment type="caution">
    <text evidence="8">The sequence shown here is derived from an EMBL/GenBank/DDBJ whole genome shotgun (WGS) entry which is preliminary data.</text>
</comment>
<dbReference type="SUPFAM" id="SSF58104">
    <property type="entry name" value="Methyl-accepting chemotaxis protein (MCP) signaling domain"/>
    <property type="match status" value="1"/>
</dbReference>
<dbReference type="Pfam" id="PF12729">
    <property type="entry name" value="4HB_MCP_1"/>
    <property type="match status" value="1"/>
</dbReference>